<dbReference type="InterPro" id="IPR013821">
    <property type="entry name" value="K_chnl_volt-dep_KCNQ_C"/>
</dbReference>
<feature type="compositionally biased region" description="Gly residues" evidence="14">
    <location>
        <begin position="436"/>
        <end position="459"/>
    </location>
</feature>
<evidence type="ECO:0000259" key="17">
    <source>
        <dbReference type="Pfam" id="PF03520"/>
    </source>
</evidence>
<dbReference type="Pfam" id="PF00520">
    <property type="entry name" value="Ion_trans"/>
    <property type="match status" value="1"/>
</dbReference>
<keyword evidence="11 15" id="KW-0472">Membrane</keyword>
<dbReference type="Proteomes" id="UP001335648">
    <property type="component" value="Unassembled WGS sequence"/>
</dbReference>
<feature type="region of interest" description="Disordered" evidence="14">
    <location>
        <begin position="389"/>
        <end position="489"/>
    </location>
</feature>
<dbReference type="PANTHER" id="PTHR47735:SF4">
    <property type="entry name" value="POTASSIUM VOLTAGE-GATED CHANNEL SUBFAMILY KQT MEMBER 2"/>
    <property type="match status" value="1"/>
</dbReference>
<dbReference type="InterPro" id="IPR003947">
    <property type="entry name" value="K_chnl_volt-dep_KCNQ2"/>
</dbReference>
<feature type="compositionally biased region" description="Basic and acidic residues" evidence="14">
    <location>
        <begin position="761"/>
        <end position="775"/>
    </location>
</feature>
<evidence type="ECO:0000259" key="16">
    <source>
        <dbReference type="Pfam" id="PF00520"/>
    </source>
</evidence>
<comment type="catalytic activity">
    <reaction evidence="13">
        <text>K(+)(in) = K(+)(out)</text>
        <dbReference type="Rhea" id="RHEA:29463"/>
        <dbReference type="ChEBI" id="CHEBI:29103"/>
    </reaction>
</comment>
<evidence type="ECO:0000256" key="10">
    <source>
        <dbReference type="ARBA" id="ARBA00023065"/>
    </source>
</evidence>
<keyword evidence="10" id="KW-0406">Ion transport</keyword>
<proteinExistence type="predicted"/>
<feature type="domain" description="Potassium channel voltage dependent KCNQ C-terminal" evidence="17">
    <location>
        <begin position="469"/>
        <end position="652"/>
    </location>
</feature>
<dbReference type="InterPro" id="IPR003937">
    <property type="entry name" value="K_chnl_volt-dep_KCNQ"/>
</dbReference>
<dbReference type="PRINTS" id="PR00169">
    <property type="entry name" value="KCHANNEL"/>
</dbReference>
<accession>A0AAN8D143</accession>
<evidence type="ECO:0000256" key="2">
    <source>
        <dbReference type="ARBA" id="ARBA00022448"/>
    </source>
</evidence>
<evidence type="ECO:0000256" key="4">
    <source>
        <dbReference type="ARBA" id="ARBA00022538"/>
    </source>
</evidence>
<feature type="transmembrane region" description="Helical" evidence="15">
    <location>
        <begin position="288"/>
        <end position="313"/>
    </location>
</feature>
<keyword evidence="12" id="KW-0407">Ion channel</keyword>
<comment type="subcellular location">
    <subcellularLocation>
        <location evidence="1">Cell membrane</location>
        <topology evidence="1">Multi-pass membrane protein</topology>
    </subcellularLocation>
</comment>
<keyword evidence="7" id="KW-0851">Voltage-gated channel</keyword>
<evidence type="ECO:0000256" key="1">
    <source>
        <dbReference type="ARBA" id="ARBA00004651"/>
    </source>
</evidence>
<name>A0AAN8D143_9TELE</name>
<feature type="compositionally biased region" description="Polar residues" evidence="14">
    <location>
        <begin position="724"/>
        <end position="738"/>
    </location>
</feature>
<keyword evidence="6" id="KW-0631">Potassium channel</keyword>
<dbReference type="GO" id="GO:0005249">
    <property type="term" value="F:voltage-gated potassium channel activity"/>
    <property type="evidence" value="ECO:0007669"/>
    <property type="project" value="InterPro"/>
</dbReference>
<evidence type="ECO:0000256" key="12">
    <source>
        <dbReference type="ARBA" id="ARBA00023303"/>
    </source>
</evidence>
<dbReference type="GO" id="GO:0008076">
    <property type="term" value="C:voltage-gated potassium channel complex"/>
    <property type="evidence" value="ECO:0007669"/>
    <property type="project" value="TreeGrafter"/>
</dbReference>
<sequence length="1046" mass="116133">MVQKSRNGGVFPGAQADQKKLKVGFVGLESGGTESRDGALLIAGVEEGPRRQRSSVSGGKKPPKRNALYRRLQNFLYNVLERPRGWAFIYHAYVFLLVFSCLVLSVFSTIREYEKSSEDALYILEVVTIVVFGVEYMVRIWAAGCCCRYRGWRGRLKFSRKPFCVIDIMVLIASISVLAAGTQGNVFATSAIRSLRFLQILRMIRMDRRGGTWKLLGSVVYAHSKELITAWYIGFLCLILASFLVYLAEKEDNEQFETYADALWWGLITLTTIGYGDKFPITWNGRLLAAAFTLIGVSFFALPAGILGSGFALKVQEQHRQKHFEKRRHPAAGLIQAAWRVYATNLSRSDLSSTFDYYERTGSAPMYRRIPPLSQLDLLRNLKNKSGLSFRKDAQSEPSPSQKVSLKERVFSSPRSSGTRGKGSPQNAVPPAGSGSTPGAGPGGAGPGGPGAGPGGAGAVGSVQALRRSPSSELNLEESPSKVPKSWSFGERSRTRAAFRIRGAASRQNSEDASLPGEEMADDNKSCHCEFVAQDLTPGLKVTVRAICLIRFMVSKRKFKESLRPYDVMDVIEQYSAGHLDMLARIKNLQTRVDQIVGRGTPIADKDRPKPANEDVPEDPSMMGRLGKVEKQVLSMERKLDFLVNIYIRRMGIPQAETDAYFGSKEPAPPYQSPVDQLEKGHQIALKMEGVAWRPDGEDEDGSLLQLFRTQRLGPAHLPALTCPPSTSWQPISSQPSRQKAPPTPLGDGSLVRLPPPPHGGRRESNRQSTEEGKLIGRFPVSQSREKMDEALIGRFPVSQSREKMDEALIGRFPVSQSREKMDEALIGRFPVSQSREKMDEALIGRFPVSQSREKMDEALIGRFPVSQSREKMDEALIGRFPVSQSREKMDEALIGRFPVSQSREKMDEALIGRFPVSQSREKMDEALIGRFPVSQSREKMDEALIGRFPVSQSREKMDEALIGRFPVSQSREKMDEALIGRFPVSQSREKMDEALIGRFPVSQSREKMDFLNRSFYPAEGGGQSHIAEGDSDSELCAPSPHSDPA</sequence>
<feature type="compositionally biased region" description="Polar residues" evidence="14">
    <location>
        <begin position="413"/>
        <end position="427"/>
    </location>
</feature>
<keyword evidence="3" id="KW-1003">Cell membrane</keyword>
<evidence type="ECO:0000256" key="5">
    <source>
        <dbReference type="ARBA" id="ARBA00022692"/>
    </source>
</evidence>
<evidence type="ECO:0000313" key="18">
    <source>
        <dbReference type="EMBL" id="KAK5913244.1"/>
    </source>
</evidence>
<keyword evidence="4" id="KW-0633">Potassium transport</keyword>
<evidence type="ECO:0008006" key="20">
    <source>
        <dbReference type="Google" id="ProtNLM"/>
    </source>
</evidence>
<evidence type="ECO:0000256" key="14">
    <source>
        <dbReference type="SAM" id="MobiDB-lite"/>
    </source>
</evidence>
<evidence type="ECO:0000256" key="3">
    <source>
        <dbReference type="ARBA" id="ARBA00022475"/>
    </source>
</evidence>
<keyword evidence="9 15" id="KW-1133">Transmembrane helix</keyword>
<evidence type="ECO:0000256" key="11">
    <source>
        <dbReference type="ARBA" id="ARBA00023136"/>
    </source>
</evidence>
<evidence type="ECO:0000256" key="9">
    <source>
        <dbReference type="ARBA" id="ARBA00022989"/>
    </source>
</evidence>
<evidence type="ECO:0000256" key="6">
    <source>
        <dbReference type="ARBA" id="ARBA00022826"/>
    </source>
</evidence>
<protein>
    <recommendedName>
        <fullName evidence="20">Potassium voltage-gated channel subfamily KQT member 2</fullName>
    </recommendedName>
</protein>
<dbReference type="FunFam" id="1.10.287.70:FF:000016">
    <property type="entry name" value="Putative potassium voltage-gated channel subfamily KQT member 2"/>
    <property type="match status" value="1"/>
</dbReference>
<feature type="region of interest" description="Disordered" evidence="14">
    <location>
        <begin position="1015"/>
        <end position="1046"/>
    </location>
</feature>
<dbReference type="InterPro" id="IPR005821">
    <property type="entry name" value="Ion_trans_dom"/>
</dbReference>
<evidence type="ECO:0000256" key="7">
    <source>
        <dbReference type="ARBA" id="ARBA00022882"/>
    </source>
</evidence>
<feature type="compositionally biased region" description="Low complexity" evidence="14">
    <location>
        <begin position="460"/>
        <end position="478"/>
    </location>
</feature>
<dbReference type="Gene3D" id="6.10.140.1910">
    <property type="match status" value="2"/>
</dbReference>
<feature type="domain" description="Ion transport" evidence="16">
    <location>
        <begin position="91"/>
        <end position="316"/>
    </location>
</feature>
<dbReference type="PANTHER" id="PTHR47735">
    <property type="entry name" value="POTASSIUM VOLTAGE-GATED CHANNEL SUBFAMILY KQT MEMBER 4"/>
    <property type="match status" value="1"/>
</dbReference>
<feature type="transmembrane region" description="Helical" evidence="15">
    <location>
        <begin position="120"/>
        <end position="142"/>
    </location>
</feature>
<dbReference type="AlphaFoldDB" id="A0AAN8D143"/>
<dbReference type="PRINTS" id="PR01459">
    <property type="entry name" value="KCNQCHANNEL"/>
</dbReference>
<feature type="transmembrane region" description="Helical" evidence="15">
    <location>
        <begin position="163"/>
        <end position="181"/>
    </location>
</feature>
<dbReference type="SUPFAM" id="SSF81324">
    <property type="entry name" value="Voltage-gated potassium channels"/>
    <property type="match status" value="1"/>
</dbReference>
<comment type="caution">
    <text evidence="18">The sequence shown here is derived from an EMBL/GenBank/DDBJ whole genome shotgun (WGS) entry which is preliminary data.</text>
</comment>
<keyword evidence="19" id="KW-1185">Reference proteome</keyword>
<organism evidence="18 19">
    <name type="scientific">Champsocephalus esox</name>
    <name type="common">pike icefish</name>
    <dbReference type="NCBI Taxonomy" id="159716"/>
    <lineage>
        <taxon>Eukaryota</taxon>
        <taxon>Metazoa</taxon>
        <taxon>Chordata</taxon>
        <taxon>Craniata</taxon>
        <taxon>Vertebrata</taxon>
        <taxon>Euteleostomi</taxon>
        <taxon>Actinopterygii</taxon>
        <taxon>Neopterygii</taxon>
        <taxon>Teleostei</taxon>
        <taxon>Neoteleostei</taxon>
        <taxon>Acanthomorphata</taxon>
        <taxon>Eupercaria</taxon>
        <taxon>Perciformes</taxon>
        <taxon>Notothenioidei</taxon>
        <taxon>Channichthyidae</taxon>
        <taxon>Champsocephalus</taxon>
    </lineage>
</organism>
<feature type="compositionally biased region" description="Basic and acidic residues" evidence="14">
    <location>
        <begin position="604"/>
        <end position="613"/>
    </location>
</feature>
<evidence type="ECO:0000256" key="8">
    <source>
        <dbReference type="ARBA" id="ARBA00022958"/>
    </source>
</evidence>
<keyword evidence="5 15" id="KW-0812">Transmembrane</keyword>
<evidence type="ECO:0000313" key="19">
    <source>
        <dbReference type="Proteomes" id="UP001335648"/>
    </source>
</evidence>
<dbReference type="Gene3D" id="1.10.287.70">
    <property type="match status" value="1"/>
</dbReference>
<dbReference type="Pfam" id="PF16642">
    <property type="entry name" value="KCNQ2_u3"/>
    <property type="match status" value="1"/>
</dbReference>
<dbReference type="PRINTS" id="PR01461">
    <property type="entry name" value="KCNQ2CHANNEL"/>
</dbReference>
<feature type="transmembrane region" description="Helical" evidence="15">
    <location>
        <begin position="88"/>
        <end position="108"/>
    </location>
</feature>
<evidence type="ECO:0000256" key="15">
    <source>
        <dbReference type="SAM" id="Phobius"/>
    </source>
</evidence>
<gene>
    <name evidence="18" type="ORF">CesoFtcFv8_003044</name>
</gene>
<keyword evidence="2" id="KW-0813">Transport</keyword>
<dbReference type="EMBL" id="JAULUE010002047">
    <property type="protein sequence ID" value="KAK5913244.1"/>
    <property type="molecule type" value="Genomic_DNA"/>
</dbReference>
<dbReference type="FunFam" id="1.20.120.350:FF:000017">
    <property type="entry name" value="potassium voltage-gated channel subfamily KQT member 1"/>
    <property type="match status" value="1"/>
</dbReference>
<feature type="region of interest" description="Disordered" evidence="14">
    <location>
        <begin position="600"/>
        <end position="623"/>
    </location>
</feature>
<reference evidence="18 19" key="1">
    <citation type="journal article" date="2023" name="Mol. Biol. Evol.">
        <title>Genomics of Secondarily Temperate Adaptation in the Only Non-Antarctic Icefish.</title>
        <authorList>
            <person name="Rivera-Colon A.G."/>
            <person name="Rayamajhi N."/>
            <person name="Minhas B.F."/>
            <person name="Madrigal G."/>
            <person name="Bilyk K.T."/>
            <person name="Yoon V."/>
            <person name="Hune M."/>
            <person name="Gregory S."/>
            <person name="Cheng C.H.C."/>
            <person name="Catchen J.M."/>
        </authorList>
    </citation>
    <scope>NUCLEOTIDE SEQUENCE [LARGE SCALE GENOMIC DNA]</scope>
    <source>
        <strain evidence="18">JC2023a</strain>
    </source>
</reference>
<keyword evidence="8" id="KW-0630">Potassium</keyword>
<feature type="region of interest" description="Disordered" evidence="14">
    <location>
        <begin position="718"/>
        <end position="776"/>
    </location>
</feature>
<evidence type="ECO:0000256" key="13">
    <source>
        <dbReference type="ARBA" id="ARBA00034430"/>
    </source>
</evidence>
<dbReference type="Pfam" id="PF03520">
    <property type="entry name" value="KCNQ_channel"/>
    <property type="match status" value="1"/>
</dbReference>
<feature type="transmembrane region" description="Helical" evidence="15">
    <location>
        <begin position="228"/>
        <end position="247"/>
    </location>
</feature>